<gene>
    <name evidence="1" type="ORF">Mco01_64680</name>
</gene>
<evidence type="ECO:0008006" key="3">
    <source>
        <dbReference type="Google" id="ProtNLM"/>
    </source>
</evidence>
<name>A0ABQ4G8T1_9ACTN</name>
<organism evidence="1 2">
    <name type="scientific">Microbispora corallina</name>
    <dbReference type="NCBI Taxonomy" id="83302"/>
    <lineage>
        <taxon>Bacteria</taxon>
        <taxon>Bacillati</taxon>
        <taxon>Actinomycetota</taxon>
        <taxon>Actinomycetes</taxon>
        <taxon>Streptosporangiales</taxon>
        <taxon>Streptosporangiaceae</taxon>
        <taxon>Microbispora</taxon>
    </lineage>
</organism>
<comment type="caution">
    <text evidence="1">The sequence shown here is derived from an EMBL/GenBank/DDBJ whole genome shotgun (WGS) entry which is preliminary data.</text>
</comment>
<sequence length="101" mass="11193">MQKISVIRYETKPEAAEENQQLIERVYAELNEKDPGGIRYLTVSLPDGVGFVHLLLSETEDDVLGELPSFQKFAQSATERMVAPPEVNHGSVVGSYRFPGA</sequence>
<protein>
    <recommendedName>
        <fullName evidence="3">ABM domain-containing protein</fullName>
    </recommendedName>
</protein>
<evidence type="ECO:0000313" key="2">
    <source>
        <dbReference type="Proteomes" id="UP000603904"/>
    </source>
</evidence>
<evidence type="ECO:0000313" key="1">
    <source>
        <dbReference type="EMBL" id="GIH43468.1"/>
    </source>
</evidence>
<proteinExistence type="predicted"/>
<dbReference type="Proteomes" id="UP000603904">
    <property type="component" value="Unassembled WGS sequence"/>
</dbReference>
<accession>A0ABQ4G8T1</accession>
<reference evidence="1 2" key="1">
    <citation type="submission" date="2021-01" db="EMBL/GenBank/DDBJ databases">
        <title>Whole genome shotgun sequence of Microbispora corallina NBRC 16416.</title>
        <authorList>
            <person name="Komaki H."/>
            <person name="Tamura T."/>
        </authorList>
    </citation>
    <scope>NUCLEOTIDE SEQUENCE [LARGE SCALE GENOMIC DNA]</scope>
    <source>
        <strain evidence="1 2">NBRC 16416</strain>
    </source>
</reference>
<dbReference type="EMBL" id="BOOC01000039">
    <property type="protein sequence ID" value="GIH43468.1"/>
    <property type="molecule type" value="Genomic_DNA"/>
</dbReference>
<dbReference type="RefSeq" id="WP_204060575.1">
    <property type="nucleotide sequence ID" value="NZ_BAAAGP010000013.1"/>
</dbReference>
<keyword evidence="2" id="KW-1185">Reference proteome</keyword>